<dbReference type="EMBL" id="CP097562">
    <property type="protein sequence ID" value="USF23822.1"/>
    <property type="molecule type" value="Genomic_DNA"/>
</dbReference>
<comment type="function">
    <text evidence="7">Hydrolyzes ribosome-free peptidyl-tRNAs (with 1 or more amino acids incorporated), which drop off the ribosome during protein synthesis, or as a result of ribosome stalling.</text>
</comment>
<evidence type="ECO:0000256" key="9">
    <source>
        <dbReference type="RuleBase" id="RU004320"/>
    </source>
</evidence>
<dbReference type="PANTHER" id="PTHR17224">
    <property type="entry name" value="PEPTIDYL-TRNA HYDROLASE"/>
    <property type="match status" value="1"/>
</dbReference>
<keyword evidence="4 7" id="KW-0694">RNA-binding</keyword>
<comment type="function">
    <text evidence="7">Catalyzes the release of premature peptidyl moieties from peptidyl-tRNA molecules trapped in stalled 50S ribosomal subunits, and thus maintains levels of free tRNAs and 50S ribosomes.</text>
</comment>
<reference evidence="10" key="3">
    <citation type="submission" date="2022-06" db="EMBL/GenBank/DDBJ databases">
        <title>Resources to Facilitate Use of the Altered Schaedler Flora (ASF) Mouse Model to Study Microbiome Function.</title>
        <authorList>
            <person name="Proctor A."/>
            <person name="Parvinroo S."/>
            <person name="Richie T."/>
            <person name="Jia X."/>
            <person name="Lee S.T.M."/>
            <person name="Karp P.D."/>
            <person name="Paley S."/>
            <person name="Kostic A.D."/>
            <person name="Pierre J.F."/>
            <person name="Wannemuehler M.J."/>
            <person name="Phillips G.J."/>
        </authorList>
    </citation>
    <scope>NUCLEOTIDE SEQUENCE</scope>
    <source>
        <strain evidence="10">ASF457</strain>
    </source>
</reference>
<dbReference type="FunFam" id="3.40.50.1470:FF:000001">
    <property type="entry name" value="Peptidyl-tRNA hydrolase"/>
    <property type="match status" value="1"/>
</dbReference>
<evidence type="ECO:0000256" key="2">
    <source>
        <dbReference type="ARBA" id="ARBA00022555"/>
    </source>
</evidence>
<dbReference type="InterPro" id="IPR036416">
    <property type="entry name" value="Pept_tRNA_hydro_sf"/>
</dbReference>
<evidence type="ECO:0000256" key="5">
    <source>
        <dbReference type="ARBA" id="ARBA00038063"/>
    </source>
</evidence>
<sequence>MIKLVAGLGNPGDKYKNTRHNIGFDVIDILAERLNISWSDKYDGAFAEIKYNKEKLFLLKPYTFMNLSGKSVAAAANFYKIIHQDILIIHDEMNIPFNILKLRHNGSAGGHNGLKSIIECLGSQDFPRLKMGIGRDNSKDVISYVLGKYKPEETALYENFLNKGADAVIDVLNNGLQKAMTVYNK</sequence>
<dbReference type="KEGG" id="msch:N508_000889"/>
<comment type="catalytic activity">
    <reaction evidence="7 8">
        <text>an N-acyl-L-alpha-aminoacyl-tRNA + H2O = an N-acyl-L-amino acid + a tRNA + H(+)</text>
        <dbReference type="Rhea" id="RHEA:54448"/>
        <dbReference type="Rhea" id="RHEA-COMP:10123"/>
        <dbReference type="Rhea" id="RHEA-COMP:13883"/>
        <dbReference type="ChEBI" id="CHEBI:15377"/>
        <dbReference type="ChEBI" id="CHEBI:15378"/>
        <dbReference type="ChEBI" id="CHEBI:59874"/>
        <dbReference type="ChEBI" id="CHEBI:78442"/>
        <dbReference type="ChEBI" id="CHEBI:138191"/>
        <dbReference type="EC" id="3.1.1.29"/>
    </reaction>
</comment>
<dbReference type="OrthoDB" id="9800507at2"/>
<dbReference type="PANTHER" id="PTHR17224:SF1">
    <property type="entry name" value="PEPTIDYL-TRNA HYDROLASE"/>
    <property type="match status" value="1"/>
</dbReference>
<evidence type="ECO:0000256" key="3">
    <source>
        <dbReference type="ARBA" id="ARBA00022801"/>
    </source>
</evidence>
<feature type="binding site" evidence="7">
    <location>
        <position position="64"/>
    </location>
    <ligand>
        <name>tRNA</name>
        <dbReference type="ChEBI" id="CHEBI:17843"/>
    </ligand>
</feature>
<feature type="site" description="Discriminates between blocked and unblocked aminoacyl-tRNA" evidence="7">
    <location>
        <position position="10"/>
    </location>
</feature>
<keyword evidence="3 7" id="KW-0378">Hydrolase</keyword>
<feature type="binding site" evidence="7">
    <location>
        <position position="15"/>
    </location>
    <ligand>
        <name>tRNA</name>
        <dbReference type="ChEBI" id="CHEBI:17843"/>
    </ligand>
</feature>
<feature type="binding site" evidence="7">
    <location>
        <position position="112"/>
    </location>
    <ligand>
        <name>tRNA</name>
        <dbReference type="ChEBI" id="CHEBI:17843"/>
    </ligand>
</feature>
<evidence type="ECO:0000313" key="10">
    <source>
        <dbReference type="EMBL" id="USF23822.1"/>
    </source>
</evidence>
<dbReference type="HAMAP" id="MF_00083">
    <property type="entry name" value="Pept_tRNA_hydro_bact"/>
    <property type="match status" value="1"/>
</dbReference>
<dbReference type="Proteomes" id="UP000017429">
    <property type="component" value="Chromosome"/>
</dbReference>
<gene>
    <name evidence="7 10" type="primary">pth</name>
    <name evidence="10" type="ORF">N508_000889</name>
</gene>
<evidence type="ECO:0000256" key="6">
    <source>
        <dbReference type="ARBA" id="ARBA00050038"/>
    </source>
</evidence>
<reference evidence="10" key="2">
    <citation type="submission" date="2022-05" db="EMBL/GenBank/DDBJ databases">
        <authorList>
            <person name="Proctor A.L."/>
            <person name="Phillips G.J."/>
            <person name="Wannemuehler M.J."/>
        </authorList>
    </citation>
    <scope>NUCLEOTIDE SEQUENCE</scope>
    <source>
        <strain evidence="10">ASF457</strain>
    </source>
</reference>
<dbReference type="CDD" id="cd00462">
    <property type="entry name" value="PTH"/>
    <property type="match status" value="1"/>
</dbReference>
<dbReference type="GO" id="GO:0004045">
    <property type="term" value="F:peptidyl-tRNA hydrolase activity"/>
    <property type="evidence" value="ECO:0007669"/>
    <property type="project" value="UniProtKB-UniRule"/>
</dbReference>
<dbReference type="AlphaFoldDB" id="V2QES8"/>
<dbReference type="SUPFAM" id="SSF53178">
    <property type="entry name" value="Peptidyl-tRNA hydrolase-like"/>
    <property type="match status" value="1"/>
</dbReference>
<dbReference type="PROSITE" id="PS01195">
    <property type="entry name" value="PEPT_TRNA_HYDROL_1"/>
    <property type="match status" value="1"/>
</dbReference>
<evidence type="ECO:0000256" key="1">
    <source>
        <dbReference type="ARBA" id="ARBA00013260"/>
    </source>
</evidence>
<comment type="subcellular location">
    <subcellularLocation>
        <location evidence="7">Cytoplasm</location>
    </subcellularLocation>
</comment>
<protein>
    <recommendedName>
        <fullName evidence="6 7">Peptidyl-tRNA hydrolase</fullName>
        <shortName evidence="7">Pth</shortName>
        <ecNumber evidence="1 7">3.1.1.29</ecNumber>
    </recommendedName>
</protein>
<keyword evidence="7" id="KW-0963">Cytoplasm</keyword>
<evidence type="ECO:0000256" key="8">
    <source>
        <dbReference type="RuleBase" id="RU000673"/>
    </source>
</evidence>
<feature type="active site" description="Proton acceptor" evidence="7">
    <location>
        <position position="20"/>
    </location>
</feature>
<dbReference type="GO" id="GO:0000049">
    <property type="term" value="F:tRNA binding"/>
    <property type="evidence" value="ECO:0007669"/>
    <property type="project" value="UniProtKB-UniRule"/>
</dbReference>
<dbReference type="Gene3D" id="3.40.50.1470">
    <property type="entry name" value="Peptidyl-tRNA hydrolase"/>
    <property type="match status" value="1"/>
</dbReference>
<dbReference type="GO" id="GO:0072344">
    <property type="term" value="P:rescue of stalled ribosome"/>
    <property type="evidence" value="ECO:0007669"/>
    <property type="project" value="UniProtKB-UniRule"/>
</dbReference>
<dbReference type="InterPro" id="IPR001328">
    <property type="entry name" value="Pept_tRNA_hydro"/>
</dbReference>
<proteinExistence type="inferred from homology"/>
<dbReference type="GO" id="GO:0006515">
    <property type="term" value="P:protein quality control for misfolded or incompletely synthesized proteins"/>
    <property type="evidence" value="ECO:0007669"/>
    <property type="project" value="UniProtKB-UniRule"/>
</dbReference>
<name>V2QES8_9BACT</name>
<dbReference type="NCBIfam" id="TIGR00447">
    <property type="entry name" value="pth"/>
    <property type="match status" value="1"/>
</dbReference>
<evidence type="ECO:0000313" key="11">
    <source>
        <dbReference type="Proteomes" id="UP000017429"/>
    </source>
</evidence>
<comment type="subunit">
    <text evidence="7">Monomer.</text>
</comment>
<dbReference type="EC" id="3.1.1.29" evidence="1 7"/>
<evidence type="ECO:0000256" key="4">
    <source>
        <dbReference type="ARBA" id="ARBA00022884"/>
    </source>
</evidence>
<evidence type="ECO:0000256" key="7">
    <source>
        <dbReference type="HAMAP-Rule" id="MF_00083"/>
    </source>
</evidence>
<dbReference type="RefSeq" id="WP_023275192.1">
    <property type="nucleotide sequence ID" value="NZ_CP097562.1"/>
</dbReference>
<organism evidence="10 11">
    <name type="scientific">Mucispirillum schaedleri ASF457</name>
    <dbReference type="NCBI Taxonomy" id="1379858"/>
    <lineage>
        <taxon>Bacteria</taxon>
        <taxon>Pseudomonadati</taxon>
        <taxon>Deferribacterota</taxon>
        <taxon>Deferribacteres</taxon>
        <taxon>Deferribacterales</taxon>
        <taxon>Mucispirillaceae</taxon>
        <taxon>Mucispirillum</taxon>
    </lineage>
</organism>
<reference evidence="10" key="1">
    <citation type="journal article" date="2014" name="Genome Announc.">
        <title>Draft genome sequences of the altered schaedler flora, a defined bacterial community from gnotobiotic mice.</title>
        <authorList>
            <person name="Wannemuehler M.J."/>
            <person name="Overstreet A.M."/>
            <person name="Ward D.V."/>
            <person name="Phillips G.J."/>
        </authorList>
    </citation>
    <scope>NUCLEOTIDE SEQUENCE</scope>
    <source>
        <strain evidence="10">ASF457</strain>
    </source>
</reference>
<dbReference type="GO" id="GO:0005737">
    <property type="term" value="C:cytoplasm"/>
    <property type="evidence" value="ECO:0007669"/>
    <property type="project" value="UniProtKB-SubCell"/>
</dbReference>
<dbReference type="eggNOG" id="COG0193">
    <property type="taxonomic scope" value="Bacteria"/>
</dbReference>
<accession>V2QES8</accession>
<dbReference type="Pfam" id="PF01195">
    <property type="entry name" value="Pept_tRNA_hydro"/>
    <property type="match status" value="1"/>
</dbReference>
<keyword evidence="2 7" id="KW-0820">tRNA-binding</keyword>
<feature type="binding site" evidence="7">
    <location>
        <position position="66"/>
    </location>
    <ligand>
        <name>tRNA</name>
        <dbReference type="ChEBI" id="CHEBI:17843"/>
    </ligand>
</feature>
<comment type="similarity">
    <text evidence="5 7 9">Belongs to the PTH family.</text>
</comment>
<dbReference type="PROSITE" id="PS01196">
    <property type="entry name" value="PEPT_TRNA_HYDROL_2"/>
    <property type="match status" value="1"/>
</dbReference>
<dbReference type="InterPro" id="IPR018171">
    <property type="entry name" value="Pept_tRNA_hydro_CS"/>
</dbReference>
<feature type="site" description="Stabilizes the basic form of H active site to accept a proton" evidence="7">
    <location>
        <position position="91"/>
    </location>
</feature>
<keyword evidence="11" id="KW-1185">Reference proteome</keyword>